<dbReference type="SUPFAM" id="SSF46785">
    <property type="entry name" value="Winged helix' DNA-binding domain"/>
    <property type="match status" value="1"/>
</dbReference>
<reference evidence="1 2" key="1">
    <citation type="journal article" date="2018" name="Genome Announc.">
        <title>Draft Genome Sequence of "Candidatus Phycosocius bacilliformis," an Alphaproteobacterial Ectosymbiont of the Hydrocarbon-Producing Green Alga Botryococcus braunii.</title>
        <authorList>
            <person name="Tanabe Y."/>
            <person name="Yamaguchi H."/>
            <person name="Watanabe M.M."/>
        </authorList>
    </citation>
    <scope>NUCLEOTIDE SEQUENCE [LARGE SCALE GENOMIC DNA]</scope>
    <source>
        <strain evidence="1 2">BOTRYCO-2</strain>
    </source>
</reference>
<protein>
    <recommendedName>
        <fullName evidence="3">DUF3253 domain-containing protein</fullName>
    </recommendedName>
</protein>
<dbReference type="InterPro" id="IPR036388">
    <property type="entry name" value="WH-like_DNA-bd_sf"/>
</dbReference>
<keyword evidence="2" id="KW-1185">Reference proteome</keyword>
<sequence length="100" mass="10866">MSAEEAAILALIDTSHKGRTIDPTQVARAVYQGDQPDGWRRCLPAVRQAAIHLARTGQISIYRKGKPIDPNGFKGVYRLGKPVAMPDIQGAEPDADDGER</sequence>
<accession>A0A2P2ECJ6</accession>
<comment type="caution">
    <text evidence="1">The sequence shown here is derived from an EMBL/GenBank/DDBJ whole genome shotgun (WGS) entry which is preliminary data.</text>
</comment>
<dbReference type="Gene3D" id="1.10.10.10">
    <property type="entry name" value="Winged helix-like DNA-binding domain superfamily/Winged helix DNA-binding domain"/>
    <property type="match status" value="1"/>
</dbReference>
<proteinExistence type="predicted"/>
<dbReference type="AlphaFoldDB" id="A0A2P2ECJ6"/>
<dbReference type="EMBL" id="BFBR01000008">
    <property type="protein sequence ID" value="GBF58798.1"/>
    <property type="molecule type" value="Genomic_DNA"/>
</dbReference>
<evidence type="ECO:0000313" key="2">
    <source>
        <dbReference type="Proteomes" id="UP000245086"/>
    </source>
</evidence>
<dbReference type="InterPro" id="IPR021660">
    <property type="entry name" value="DUF3253"/>
</dbReference>
<dbReference type="InterPro" id="IPR036390">
    <property type="entry name" value="WH_DNA-bd_sf"/>
</dbReference>
<dbReference type="RefSeq" id="WP_108985662.1">
    <property type="nucleotide sequence ID" value="NZ_BFBR01000008.1"/>
</dbReference>
<dbReference type="OrthoDB" id="7631458at2"/>
<evidence type="ECO:0008006" key="3">
    <source>
        <dbReference type="Google" id="ProtNLM"/>
    </source>
</evidence>
<name>A0A2P2ECJ6_9PROT</name>
<dbReference type="Proteomes" id="UP000245086">
    <property type="component" value="Unassembled WGS sequence"/>
</dbReference>
<dbReference type="Pfam" id="PF11625">
    <property type="entry name" value="DUF3253"/>
    <property type="match status" value="1"/>
</dbReference>
<organism evidence="1 2">
    <name type="scientific">Candidatus Phycosocius bacilliformis</name>
    <dbReference type="NCBI Taxonomy" id="1445552"/>
    <lineage>
        <taxon>Bacteria</taxon>
        <taxon>Pseudomonadati</taxon>
        <taxon>Pseudomonadota</taxon>
        <taxon>Alphaproteobacteria</taxon>
        <taxon>Caulobacterales</taxon>
        <taxon>Caulobacterales incertae sedis</taxon>
        <taxon>Candidatus Phycosocius</taxon>
    </lineage>
</organism>
<gene>
    <name evidence="1" type="ORF">PbB2_02486</name>
</gene>
<evidence type="ECO:0000313" key="1">
    <source>
        <dbReference type="EMBL" id="GBF58798.1"/>
    </source>
</evidence>